<dbReference type="Proteomes" id="UP000198510">
    <property type="component" value="Unassembled WGS sequence"/>
</dbReference>
<dbReference type="GO" id="GO:0050126">
    <property type="term" value="F:N-carbamoylputrescine amidase activity"/>
    <property type="evidence" value="ECO:0007669"/>
    <property type="project" value="TreeGrafter"/>
</dbReference>
<dbReference type="STRING" id="1075417.SAMN05421823_111200"/>
<dbReference type="PROSITE" id="PS50263">
    <property type="entry name" value="CN_HYDROLASE"/>
    <property type="match status" value="1"/>
</dbReference>
<dbReference type="InterPro" id="IPR036526">
    <property type="entry name" value="C-N_Hydrolase_sf"/>
</dbReference>
<dbReference type="InterPro" id="IPR050345">
    <property type="entry name" value="Aliph_Amidase/BUP"/>
</dbReference>
<dbReference type="InterPro" id="IPR003010">
    <property type="entry name" value="C-N_Hydrolase"/>
</dbReference>
<dbReference type="EMBL" id="FNFO01000011">
    <property type="protein sequence ID" value="SDM24214.1"/>
    <property type="molecule type" value="Genomic_DNA"/>
</dbReference>
<evidence type="ECO:0000256" key="1">
    <source>
        <dbReference type="ARBA" id="ARBA00022801"/>
    </source>
</evidence>
<dbReference type="Pfam" id="PF00795">
    <property type="entry name" value="CN_hydrolase"/>
    <property type="match status" value="1"/>
</dbReference>
<keyword evidence="4" id="KW-1185">Reference proteome</keyword>
<protein>
    <submittedName>
        <fullName evidence="3">Predicted amidohydrolase</fullName>
    </submittedName>
</protein>
<sequence length="238" mass="25544">MKIALAQLRSQKGDLDINLARHQDVIERAAAQSADLIVFPELSLTNYEPTIAEAVATPPDDPRLDMFQHFADAHHMTIGIGLPTRHEAGIQISLLLFQPHQALRRYAKQYLHADEEPFFVPGPGFPSLTLGNTSIALAICYEISVPAHTEVAVQSGAPFYLASVAKFVGGIDKALTQMADIARQHGLTTLMVNSVGEADGGICAGNSSVWNAKGEVLGQLDGTQEGLLLFDTETGEVS</sequence>
<feature type="domain" description="CN hydrolase" evidence="2">
    <location>
        <begin position="1"/>
        <end position="234"/>
    </location>
</feature>
<dbReference type="AlphaFoldDB" id="A0A1G9RLX1"/>
<dbReference type="PANTHER" id="PTHR43674">
    <property type="entry name" value="NITRILASE C965.09-RELATED"/>
    <property type="match status" value="1"/>
</dbReference>
<dbReference type="CDD" id="cd07197">
    <property type="entry name" value="nitrilase"/>
    <property type="match status" value="1"/>
</dbReference>
<gene>
    <name evidence="3" type="ORF">SAMN05421823_111200</name>
</gene>
<evidence type="ECO:0000259" key="2">
    <source>
        <dbReference type="PROSITE" id="PS50263"/>
    </source>
</evidence>
<dbReference type="PANTHER" id="PTHR43674:SF2">
    <property type="entry name" value="BETA-UREIDOPROPIONASE"/>
    <property type="match status" value="1"/>
</dbReference>
<reference evidence="3 4" key="1">
    <citation type="submission" date="2016-10" db="EMBL/GenBank/DDBJ databases">
        <authorList>
            <person name="de Groot N.N."/>
        </authorList>
    </citation>
    <scope>NUCLEOTIDE SEQUENCE [LARGE SCALE GENOMIC DNA]</scope>
    <source>
        <strain evidence="3 4">DSM 25186</strain>
    </source>
</reference>
<evidence type="ECO:0000313" key="4">
    <source>
        <dbReference type="Proteomes" id="UP000198510"/>
    </source>
</evidence>
<organism evidence="3 4">
    <name type="scientific">Catalinimonas alkaloidigena</name>
    <dbReference type="NCBI Taxonomy" id="1075417"/>
    <lineage>
        <taxon>Bacteria</taxon>
        <taxon>Pseudomonadati</taxon>
        <taxon>Bacteroidota</taxon>
        <taxon>Cytophagia</taxon>
        <taxon>Cytophagales</taxon>
        <taxon>Catalimonadaceae</taxon>
        <taxon>Catalinimonas</taxon>
    </lineage>
</organism>
<evidence type="ECO:0000313" key="3">
    <source>
        <dbReference type="EMBL" id="SDM24214.1"/>
    </source>
</evidence>
<proteinExistence type="predicted"/>
<dbReference type="Gene3D" id="3.60.110.10">
    <property type="entry name" value="Carbon-nitrogen hydrolase"/>
    <property type="match status" value="1"/>
</dbReference>
<dbReference type="OrthoDB" id="9803818at2"/>
<dbReference type="RefSeq" id="WP_089686830.1">
    <property type="nucleotide sequence ID" value="NZ_FNFO01000011.1"/>
</dbReference>
<name>A0A1G9RLX1_9BACT</name>
<keyword evidence="1 3" id="KW-0378">Hydrolase</keyword>
<dbReference type="GO" id="GO:0033388">
    <property type="term" value="P:putrescine biosynthetic process from arginine"/>
    <property type="evidence" value="ECO:0007669"/>
    <property type="project" value="TreeGrafter"/>
</dbReference>
<dbReference type="SUPFAM" id="SSF56317">
    <property type="entry name" value="Carbon-nitrogen hydrolase"/>
    <property type="match status" value="1"/>
</dbReference>
<accession>A0A1G9RLX1</accession>